<feature type="domain" description="DUF6451" evidence="1">
    <location>
        <begin position="92"/>
        <end position="123"/>
    </location>
</feature>
<accession>A0A9N9X6P3</accession>
<dbReference type="Proteomes" id="UP001153709">
    <property type="component" value="Chromosome 1"/>
</dbReference>
<reference evidence="2" key="1">
    <citation type="submission" date="2022-01" db="EMBL/GenBank/DDBJ databases">
        <authorList>
            <person name="King R."/>
        </authorList>
    </citation>
    <scope>NUCLEOTIDE SEQUENCE</scope>
</reference>
<keyword evidence="3" id="KW-1185">Reference proteome</keyword>
<dbReference type="AlphaFoldDB" id="A0A9N9X6P3"/>
<dbReference type="InterPro" id="IPR045609">
    <property type="entry name" value="DUF6451"/>
</dbReference>
<evidence type="ECO:0000259" key="1">
    <source>
        <dbReference type="Pfam" id="PF20049"/>
    </source>
</evidence>
<organism evidence="2 3">
    <name type="scientific">Diabrotica balteata</name>
    <name type="common">Banded cucumber beetle</name>
    <dbReference type="NCBI Taxonomy" id="107213"/>
    <lineage>
        <taxon>Eukaryota</taxon>
        <taxon>Metazoa</taxon>
        <taxon>Ecdysozoa</taxon>
        <taxon>Arthropoda</taxon>
        <taxon>Hexapoda</taxon>
        <taxon>Insecta</taxon>
        <taxon>Pterygota</taxon>
        <taxon>Neoptera</taxon>
        <taxon>Endopterygota</taxon>
        <taxon>Coleoptera</taxon>
        <taxon>Polyphaga</taxon>
        <taxon>Cucujiformia</taxon>
        <taxon>Chrysomeloidea</taxon>
        <taxon>Chrysomelidae</taxon>
        <taxon>Galerucinae</taxon>
        <taxon>Diabroticina</taxon>
        <taxon>Diabroticites</taxon>
        <taxon>Diabrotica</taxon>
    </lineage>
</organism>
<sequence length="171" mass="20185">VNHTTKRSGIRRRYLPVKTKVPRFSSERYIPLLNISKTKSMRVNARDNTLFTINIIQIENVENFMYLGNVITKSRGAEDDICMSIRKAQQSFSMLNPFWRSGEYTTSTKIRIFQSNVMSVLLYGCETWKVAKTLTDKLQVFIYKFLRRSVRILWPNIIRNEDLLHLTDQKE</sequence>
<feature type="non-terminal residue" evidence="2">
    <location>
        <position position="1"/>
    </location>
</feature>
<dbReference type="Pfam" id="PF20049">
    <property type="entry name" value="DUF6451"/>
    <property type="match status" value="1"/>
</dbReference>
<evidence type="ECO:0000313" key="2">
    <source>
        <dbReference type="EMBL" id="CAG9826883.1"/>
    </source>
</evidence>
<dbReference type="OrthoDB" id="6778136at2759"/>
<proteinExistence type="predicted"/>
<dbReference type="PANTHER" id="PTHR47027:SF25">
    <property type="entry name" value="REVERSE TRANSCRIPTASE DOMAIN-CONTAINING PROTEIN"/>
    <property type="match status" value="1"/>
</dbReference>
<protein>
    <recommendedName>
        <fullName evidence="1">DUF6451 domain-containing protein</fullName>
    </recommendedName>
</protein>
<name>A0A9N9X6P3_DIABA</name>
<dbReference type="EMBL" id="OU898276">
    <property type="protein sequence ID" value="CAG9826883.1"/>
    <property type="molecule type" value="Genomic_DNA"/>
</dbReference>
<gene>
    <name evidence="2" type="ORF">DIABBA_LOCUS960</name>
</gene>
<evidence type="ECO:0000313" key="3">
    <source>
        <dbReference type="Proteomes" id="UP001153709"/>
    </source>
</evidence>
<dbReference type="PANTHER" id="PTHR47027">
    <property type="entry name" value="REVERSE TRANSCRIPTASE DOMAIN-CONTAINING PROTEIN"/>
    <property type="match status" value="1"/>
</dbReference>